<name>A0A0G4FXP0_VITBC</name>
<dbReference type="VEuPathDB" id="CryptoDB:Vbra_6060"/>
<dbReference type="EMBL" id="CDMY01000520">
    <property type="protein sequence ID" value="CEM20081.1"/>
    <property type="molecule type" value="Genomic_DNA"/>
</dbReference>
<evidence type="ECO:0000313" key="2">
    <source>
        <dbReference type="Proteomes" id="UP000041254"/>
    </source>
</evidence>
<proteinExistence type="predicted"/>
<organism evidence="1 2">
    <name type="scientific">Vitrella brassicaformis (strain CCMP3155)</name>
    <dbReference type="NCBI Taxonomy" id="1169540"/>
    <lineage>
        <taxon>Eukaryota</taxon>
        <taxon>Sar</taxon>
        <taxon>Alveolata</taxon>
        <taxon>Colpodellida</taxon>
        <taxon>Vitrellaceae</taxon>
        <taxon>Vitrella</taxon>
    </lineage>
</organism>
<dbReference type="AlphaFoldDB" id="A0A0G4FXP0"/>
<dbReference type="PhylomeDB" id="A0A0G4FXP0"/>
<gene>
    <name evidence="1" type="ORF">Vbra_6060</name>
</gene>
<dbReference type="InParanoid" id="A0A0G4FXP0"/>
<keyword evidence="2" id="KW-1185">Reference proteome</keyword>
<accession>A0A0G4FXP0</accession>
<sequence>MGNMVVVRSRQDGSPVLNNQYIDFIHALGRDALHTLPDVGSLRSTANFLAQVDFSAAVLRNRLGRCLAAKGLHTIIAFDAQLESPLLLKAIWLVDTQQWTEVVSALKLAVQLGRCHLPVTIAGQDLQRHTTKQAYLAEPRVVAFWKMIGRHVEFGGDLGRFELFDAPGSRMHAIKDEPGYELTLHPTLPGGHPFQAHVHNDNPPIEHRIGFTTEGGGWVAGGARVEASALSFIMNKILDPSREGLAQSTDAWVDRRVNGNRLGNMLAVSVHNPPENAYAVTAYTQEAAGAYSEVRDLLITALDSPIVAYVELVSLNPLLPMVQVRVRTNEADATAQDAQ</sequence>
<evidence type="ECO:0000313" key="1">
    <source>
        <dbReference type="EMBL" id="CEM20081.1"/>
    </source>
</evidence>
<protein>
    <submittedName>
        <fullName evidence="1">Uncharacterized protein</fullName>
    </submittedName>
</protein>
<dbReference type="Proteomes" id="UP000041254">
    <property type="component" value="Unassembled WGS sequence"/>
</dbReference>
<reference evidence="1 2" key="1">
    <citation type="submission" date="2014-11" db="EMBL/GenBank/DDBJ databases">
        <authorList>
            <person name="Zhu J."/>
            <person name="Qi W."/>
            <person name="Song R."/>
        </authorList>
    </citation>
    <scope>NUCLEOTIDE SEQUENCE [LARGE SCALE GENOMIC DNA]</scope>
</reference>